<reference evidence="2" key="1">
    <citation type="submission" date="2018-11" db="EMBL/GenBank/DDBJ databases">
        <authorList>
            <person name="Alioto T."/>
            <person name="Alioto T."/>
        </authorList>
    </citation>
    <scope>NUCLEOTIDE SEQUENCE</scope>
</reference>
<organism evidence="2 3">
    <name type="scientific">Mytilus galloprovincialis</name>
    <name type="common">Mediterranean mussel</name>
    <dbReference type="NCBI Taxonomy" id="29158"/>
    <lineage>
        <taxon>Eukaryota</taxon>
        <taxon>Metazoa</taxon>
        <taxon>Spiralia</taxon>
        <taxon>Lophotrochozoa</taxon>
        <taxon>Mollusca</taxon>
        <taxon>Bivalvia</taxon>
        <taxon>Autobranchia</taxon>
        <taxon>Pteriomorphia</taxon>
        <taxon>Mytilida</taxon>
        <taxon>Mytiloidea</taxon>
        <taxon>Mytilidae</taxon>
        <taxon>Mytilinae</taxon>
        <taxon>Mytilus</taxon>
    </lineage>
</organism>
<name>A0A8B6CLL6_MYTGA</name>
<evidence type="ECO:0000256" key="1">
    <source>
        <dbReference type="ARBA" id="ARBA00023172"/>
    </source>
</evidence>
<dbReference type="InterPro" id="IPR013762">
    <property type="entry name" value="Integrase-like_cat_sf"/>
</dbReference>
<dbReference type="PANTHER" id="PTHR35617:SF3">
    <property type="entry name" value="CORE-BINDING (CB) DOMAIN-CONTAINING PROTEIN"/>
    <property type="match status" value="1"/>
</dbReference>
<evidence type="ECO:0008006" key="4">
    <source>
        <dbReference type="Google" id="ProtNLM"/>
    </source>
</evidence>
<dbReference type="AlphaFoldDB" id="A0A8B6CLL6"/>
<dbReference type="InterPro" id="IPR011010">
    <property type="entry name" value="DNA_brk_join_enz"/>
</dbReference>
<comment type="caution">
    <text evidence="2">The sequence shown here is derived from an EMBL/GenBank/DDBJ whole genome shotgun (WGS) entry which is preliminary data.</text>
</comment>
<evidence type="ECO:0000313" key="3">
    <source>
        <dbReference type="Proteomes" id="UP000596742"/>
    </source>
</evidence>
<dbReference type="GO" id="GO:0015074">
    <property type="term" value="P:DNA integration"/>
    <property type="evidence" value="ECO:0007669"/>
    <property type="project" value="InterPro"/>
</dbReference>
<proteinExistence type="predicted"/>
<accession>A0A8B6CLL6</accession>
<dbReference type="PANTHER" id="PTHR35617">
    <property type="entry name" value="PHAGE_INTEGRASE DOMAIN-CONTAINING PROTEIN"/>
    <property type="match status" value="1"/>
</dbReference>
<dbReference type="GO" id="GO:0003677">
    <property type="term" value="F:DNA binding"/>
    <property type="evidence" value="ECO:0007669"/>
    <property type="project" value="InterPro"/>
</dbReference>
<sequence>MGNKKKGFVDRKKFSHSLPSFHKEMDAEFKKVDNSARTLLRSVSYGSLIASYIDVADSEEEKCASENRQCNCRQLSEQTGRKEQRGIRLLPNMQFLAKTQTLNKPWEPVFIPKFENYATDPNDLLLCPCRALLAYIKRTEVLRKSQRLFVTYQKNHHVEASKNSIARWIVNTVKYAYEHADTDTLQFVRAHDTRKLSTSWALFNGLSSQEILRAAHWSNETTFTSYYLKDVPDLESRFAKAAILHTANRRQKKY</sequence>
<keyword evidence="3" id="KW-1185">Reference proteome</keyword>
<dbReference type="OrthoDB" id="6064581at2759"/>
<dbReference type="Gene3D" id="1.10.443.10">
    <property type="entry name" value="Intergrase catalytic core"/>
    <property type="match status" value="1"/>
</dbReference>
<gene>
    <name evidence="2" type="ORF">MGAL_10B093788</name>
</gene>
<evidence type="ECO:0000313" key="2">
    <source>
        <dbReference type="EMBL" id="VDI05938.1"/>
    </source>
</evidence>
<dbReference type="Proteomes" id="UP000596742">
    <property type="component" value="Unassembled WGS sequence"/>
</dbReference>
<keyword evidence="1" id="KW-0233">DNA recombination</keyword>
<dbReference type="EMBL" id="UYJE01001870">
    <property type="protein sequence ID" value="VDI05938.1"/>
    <property type="molecule type" value="Genomic_DNA"/>
</dbReference>
<protein>
    <recommendedName>
        <fullName evidence="4">Tyr recombinase domain-containing protein</fullName>
    </recommendedName>
</protein>
<dbReference type="GO" id="GO:0006310">
    <property type="term" value="P:DNA recombination"/>
    <property type="evidence" value="ECO:0007669"/>
    <property type="project" value="UniProtKB-KW"/>
</dbReference>
<dbReference type="SUPFAM" id="SSF56349">
    <property type="entry name" value="DNA breaking-rejoining enzymes"/>
    <property type="match status" value="1"/>
</dbReference>